<dbReference type="CDD" id="cd04232">
    <property type="entry name" value="CuRO_1_CueO_FtsP"/>
    <property type="match status" value="1"/>
</dbReference>
<gene>
    <name evidence="7" type="ORF">FM121_03485</name>
</gene>
<dbReference type="PANTHER" id="PTHR48267:SF1">
    <property type="entry name" value="BILIRUBIN OXIDASE"/>
    <property type="match status" value="1"/>
</dbReference>
<keyword evidence="2" id="KW-0479">Metal-binding</keyword>
<feature type="domain" description="Plastocyanin-like" evidence="4">
    <location>
        <begin position="205"/>
        <end position="314"/>
    </location>
</feature>
<dbReference type="InterPro" id="IPR011706">
    <property type="entry name" value="Cu-oxidase_C"/>
</dbReference>
<feature type="domain" description="Plastocyanin-like" evidence="6">
    <location>
        <begin position="77"/>
        <end position="190"/>
    </location>
</feature>
<dbReference type="InterPro" id="IPR002355">
    <property type="entry name" value="Cu_oxidase_Cu_BS"/>
</dbReference>
<dbReference type="CDD" id="cd13867">
    <property type="entry name" value="CuRO_2_CueO_FtsP"/>
    <property type="match status" value="1"/>
</dbReference>
<evidence type="ECO:0000259" key="5">
    <source>
        <dbReference type="Pfam" id="PF07731"/>
    </source>
</evidence>
<keyword evidence="3" id="KW-0560">Oxidoreductase</keyword>
<dbReference type="InterPro" id="IPR045087">
    <property type="entry name" value="Cu-oxidase_fam"/>
</dbReference>
<dbReference type="InterPro" id="IPR008972">
    <property type="entry name" value="Cupredoxin"/>
</dbReference>
<dbReference type="Pfam" id="PF07731">
    <property type="entry name" value="Cu-oxidase_2"/>
    <property type="match status" value="1"/>
</dbReference>
<dbReference type="InterPro" id="IPR033138">
    <property type="entry name" value="Cu_oxidase_CS"/>
</dbReference>
<evidence type="ECO:0000256" key="1">
    <source>
        <dbReference type="ARBA" id="ARBA00010609"/>
    </source>
</evidence>
<keyword evidence="8" id="KW-1185">Reference proteome</keyword>
<evidence type="ECO:0000313" key="7">
    <source>
        <dbReference type="EMBL" id="SLM85134.1"/>
    </source>
</evidence>
<dbReference type="Pfam" id="PF00394">
    <property type="entry name" value="Cu-oxidase"/>
    <property type="match status" value="1"/>
</dbReference>
<dbReference type="RefSeq" id="WP_086950773.1">
    <property type="nucleotide sequence ID" value="NZ_FWFD01000007.1"/>
</dbReference>
<dbReference type="CDD" id="cd13890">
    <property type="entry name" value="CuRO_3_CueO_FtsP"/>
    <property type="match status" value="1"/>
</dbReference>
<evidence type="ECO:0000259" key="6">
    <source>
        <dbReference type="Pfam" id="PF07732"/>
    </source>
</evidence>
<dbReference type="PROSITE" id="PS00079">
    <property type="entry name" value="MULTICOPPER_OXIDASE1"/>
    <property type="match status" value="1"/>
</dbReference>
<name>A0A1X6WLD7_9ENTE</name>
<evidence type="ECO:0000256" key="2">
    <source>
        <dbReference type="ARBA" id="ARBA00022723"/>
    </source>
</evidence>
<dbReference type="Gene3D" id="2.60.40.420">
    <property type="entry name" value="Cupredoxins - blue copper proteins"/>
    <property type="match status" value="3"/>
</dbReference>
<dbReference type="SUPFAM" id="SSF49503">
    <property type="entry name" value="Cupredoxins"/>
    <property type="match status" value="3"/>
</dbReference>
<feature type="domain" description="Plastocyanin-like" evidence="5">
    <location>
        <begin position="365"/>
        <end position="484"/>
    </location>
</feature>
<dbReference type="InterPro" id="IPR001117">
    <property type="entry name" value="Cu-oxidase_2nd"/>
</dbReference>
<dbReference type="PROSITE" id="PS00080">
    <property type="entry name" value="MULTICOPPER_OXIDASE2"/>
    <property type="match status" value="1"/>
</dbReference>
<sequence length="485" mass="55024">MKNKKQLIFISSLTAILLLGLWGYRNWDLSGMKQMHSEDKPHLEVRTETTKKALPVPPLLEPTSETKERVEYELKTQQGDTSILKGAKTKTLGYNGDLLGPIIKVRQGQEVVINTENTLDEETSFHWHGLKTSAESDGGPHQLVPPRSKEKISFKVDQEAATLWFHPHPEGKTASQVYRGLAGLLYVEDDHSDELNLPKEYGVDDFPLITQDRYFDKNNQIDYNQSARDDGTKGDTLLINGSLSPYVEITTTWVRYRLVNGSNATNFTYNLENNQSFYQIATDGGFLNQSQELKSLTLSPGERAEILINTDQSQNKEKLNLLVNGTVALQMNLTNKKTDQNILINQPLNQVNEIEENTLTSLKKQTIDLKGMSHMVSINGETFDRDKINLKAPFNTKEVWEVNNISNMMGGMIHPFHIHGVQFQIISRNGQKPNENEKGWKDTVLVNPDEQIKLLISFDKKGVFMYHCHILEHEENGMMGQLEVS</sequence>
<dbReference type="EMBL" id="FWFD01000007">
    <property type="protein sequence ID" value="SLM85134.1"/>
    <property type="molecule type" value="Genomic_DNA"/>
</dbReference>
<accession>A0A1X6WLD7</accession>
<dbReference type="AlphaFoldDB" id="A0A1X6WLD7"/>
<evidence type="ECO:0000256" key="3">
    <source>
        <dbReference type="ARBA" id="ARBA00023002"/>
    </source>
</evidence>
<dbReference type="Proteomes" id="UP000195918">
    <property type="component" value="Unassembled WGS sequence"/>
</dbReference>
<proteinExistence type="inferred from homology"/>
<evidence type="ECO:0000259" key="4">
    <source>
        <dbReference type="Pfam" id="PF00394"/>
    </source>
</evidence>
<dbReference type="PANTHER" id="PTHR48267">
    <property type="entry name" value="CUPREDOXIN SUPERFAMILY PROTEIN"/>
    <property type="match status" value="1"/>
</dbReference>
<dbReference type="InterPro" id="IPR011707">
    <property type="entry name" value="Cu-oxidase-like_N"/>
</dbReference>
<dbReference type="GO" id="GO:0016491">
    <property type="term" value="F:oxidoreductase activity"/>
    <property type="evidence" value="ECO:0007669"/>
    <property type="project" value="UniProtKB-KW"/>
</dbReference>
<protein>
    <submittedName>
        <fullName evidence="7">Multicopper oxidase</fullName>
    </submittedName>
</protein>
<comment type="similarity">
    <text evidence="1">Belongs to the multicopper oxidase family.</text>
</comment>
<dbReference type="GO" id="GO:0005507">
    <property type="term" value="F:copper ion binding"/>
    <property type="evidence" value="ECO:0007669"/>
    <property type="project" value="InterPro"/>
</dbReference>
<evidence type="ECO:0000313" key="8">
    <source>
        <dbReference type="Proteomes" id="UP000195918"/>
    </source>
</evidence>
<reference evidence="8" key="1">
    <citation type="submission" date="2017-02" db="EMBL/GenBank/DDBJ databases">
        <authorList>
            <person name="Dridi B."/>
        </authorList>
    </citation>
    <scope>NUCLEOTIDE SEQUENCE [LARGE SCALE GENOMIC DNA]</scope>
    <source>
        <strain evidence="8">bH819</strain>
    </source>
</reference>
<dbReference type="OrthoDB" id="9757546at2"/>
<dbReference type="Pfam" id="PF07732">
    <property type="entry name" value="Cu-oxidase_3"/>
    <property type="match status" value="1"/>
</dbReference>
<organism evidence="7 8">
    <name type="scientific">Vagococcus fluvialis bH819</name>
    <dbReference type="NCBI Taxonomy" id="1255619"/>
    <lineage>
        <taxon>Bacteria</taxon>
        <taxon>Bacillati</taxon>
        <taxon>Bacillota</taxon>
        <taxon>Bacilli</taxon>
        <taxon>Lactobacillales</taxon>
        <taxon>Enterococcaceae</taxon>
        <taxon>Vagococcus</taxon>
    </lineage>
</organism>